<keyword evidence="8" id="KW-0540">Nuclease</keyword>
<dbReference type="GO" id="GO:0003723">
    <property type="term" value="F:RNA binding"/>
    <property type="evidence" value="ECO:0007669"/>
    <property type="project" value="InterPro"/>
</dbReference>
<evidence type="ECO:0000256" key="9">
    <source>
        <dbReference type="ARBA" id="ARBA00022723"/>
    </source>
</evidence>
<reference evidence="14" key="1">
    <citation type="submission" date="2019-08" db="EMBL/GenBank/DDBJ databases">
        <authorList>
            <person name="Kucharzyk K."/>
            <person name="Murdoch R.W."/>
            <person name="Higgins S."/>
            <person name="Loffler F."/>
        </authorList>
    </citation>
    <scope>NUCLEOTIDE SEQUENCE</scope>
</reference>
<evidence type="ECO:0000313" key="14">
    <source>
        <dbReference type="EMBL" id="MPN06177.1"/>
    </source>
</evidence>
<protein>
    <recommendedName>
        <fullName evidence="6">Ribonuclease HII</fullName>
        <ecNumber evidence="5">3.1.26.4</ecNumber>
    </recommendedName>
</protein>
<sequence>MISGGLLGKFFMNDLLQYENTYWSRNLHVIGIDEAGRGPLAGPLVVAGVVFPVGFHHPEINDSKQLSPQKRARLYDEIIDQALFFEIAVISPLEIDLLNIYQATKMAMTAIAKDLPGEVVLTDAMPITTAKECLAIIKGDTKSQSIAAASILAKVTRDRIMDEYDRDYPEYQFQKNKGYPTKTHVAALQEFGYTPIHRQSYEPVRISKRLKY</sequence>
<evidence type="ECO:0000256" key="3">
    <source>
        <dbReference type="ARBA" id="ARBA00004496"/>
    </source>
</evidence>
<dbReference type="InterPro" id="IPR024567">
    <property type="entry name" value="RNase_HII/HIII_dom"/>
</dbReference>
<keyword evidence="9" id="KW-0479">Metal-binding</keyword>
<evidence type="ECO:0000256" key="8">
    <source>
        <dbReference type="ARBA" id="ARBA00022722"/>
    </source>
</evidence>
<evidence type="ECO:0000256" key="12">
    <source>
        <dbReference type="ARBA" id="ARBA00023211"/>
    </source>
</evidence>
<dbReference type="GO" id="GO:0032299">
    <property type="term" value="C:ribonuclease H2 complex"/>
    <property type="evidence" value="ECO:0007669"/>
    <property type="project" value="TreeGrafter"/>
</dbReference>
<evidence type="ECO:0000256" key="7">
    <source>
        <dbReference type="ARBA" id="ARBA00022490"/>
    </source>
</evidence>
<keyword evidence="7" id="KW-0963">Cytoplasm</keyword>
<dbReference type="InterPro" id="IPR012337">
    <property type="entry name" value="RNaseH-like_sf"/>
</dbReference>
<gene>
    <name evidence="14" type="primary">rnhB_40</name>
    <name evidence="14" type="ORF">SDC9_153433</name>
</gene>
<keyword evidence="11 14" id="KW-0378">Hydrolase</keyword>
<evidence type="ECO:0000256" key="5">
    <source>
        <dbReference type="ARBA" id="ARBA00012180"/>
    </source>
</evidence>
<dbReference type="EC" id="3.1.26.4" evidence="5"/>
<evidence type="ECO:0000256" key="1">
    <source>
        <dbReference type="ARBA" id="ARBA00000077"/>
    </source>
</evidence>
<dbReference type="HAMAP" id="MF_00052_B">
    <property type="entry name" value="RNase_HII_B"/>
    <property type="match status" value="1"/>
</dbReference>
<dbReference type="NCBIfam" id="NF000594">
    <property type="entry name" value="PRK00015.1-1"/>
    <property type="match status" value="1"/>
</dbReference>
<dbReference type="EMBL" id="VSSQ01052069">
    <property type="protein sequence ID" value="MPN06177.1"/>
    <property type="molecule type" value="Genomic_DNA"/>
</dbReference>
<evidence type="ECO:0000256" key="6">
    <source>
        <dbReference type="ARBA" id="ARBA00019179"/>
    </source>
</evidence>
<evidence type="ECO:0000256" key="10">
    <source>
        <dbReference type="ARBA" id="ARBA00022759"/>
    </source>
</evidence>
<comment type="function">
    <text evidence="2">Endonuclease that specifically degrades the RNA of RNA-DNA hybrids.</text>
</comment>
<dbReference type="AlphaFoldDB" id="A0A645EWC3"/>
<name>A0A645EWC3_9ZZZZ</name>
<dbReference type="GO" id="GO:0005737">
    <property type="term" value="C:cytoplasm"/>
    <property type="evidence" value="ECO:0007669"/>
    <property type="project" value="UniProtKB-SubCell"/>
</dbReference>
<accession>A0A645EWC3</accession>
<dbReference type="InterPro" id="IPR036397">
    <property type="entry name" value="RNaseH_sf"/>
</dbReference>
<dbReference type="SUPFAM" id="SSF53098">
    <property type="entry name" value="Ribonuclease H-like"/>
    <property type="match status" value="1"/>
</dbReference>
<comment type="similarity">
    <text evidence="4">Belongs to the RNase HII family.</text>
</comment>
<proteinExistence type="inferred from homology"/>
<comment type="catalytic activity">
    <reaction evidence="1">
        <text>Endonucleolytic cleavage to 5'-phosphomonoester.</text>
        <dbReference type="EC" id="3.1.26.4"/>
    </reaction>
</comment>
<dbReference type="GO" id="GO:0043137">
    <property type="term" value="P:DNA replication, removal of RNA primer"/>
    <property type="evidence" value="ECO:0007669"/>
    <property type="project" value="TreeGrafter"/>
</dbReference>
<evidence type="ECO:0000256" key="2">
    <source>
        <dbReference type="ARBA" id="ARBA00004065"/>
    </source>
</evidence>
<evidence type="ECO:0000259" key="13">
    <source>
        <dbReference type="PROSITE" id="PS51975"/>
    </source>
</evidence>
<comment type="subcellular location">
    <subcellularLocation>
        <location evidence="3">Cytoplasm</location>
    </subcellularLocation>
</comment>
<dbReference type="PANTHER" id="PTHR10954">
    <property type="entry name" value="RIBONUCLEASE H2 SUBUNIT A"/>
    <property type="match status" value="1"/>
</dbReference>
<dbReference type="PROSITE" id="PS51975">
    <property type="entry name" value="RNASE_H_2"/>
    <property type="match status" value="1"/>
</dbReference>
<dbReference type="InterPro" id="IPR022898">
    <property type="entry name" value="RNase_HII"/>
</dbReference>
<dbReference type="PANTHER" id="PTHR10954:SF23">
    <property type="entry name" value="RIBONUCLEASE"/>
    <property type="match status" value="1"/>
</dbReference>
<feature type="domain" description="RNase H type-2" evidence="13">
    <location>
        <begin position="27"/>
        <end position="212"/>
    </location>
</feature>
<comment type="caution">
    <text evidence="14">The sequence shown here is derived from an EMBL/GenBank/DDBJ whole genome shotgun (WGS) entry which is preliminary data.</text>
</comment>
<dbReference type="GO" id="GO:0006298">
    <property type="term" value="P:mismatch repair"/>
    <property type="evidence" value="ECO:0007669"/>
    <property type="project" value="TreeGrafter"/>
</dbReference>
<dbReference type="CDD" id="cd07182">
    <property type="entry name" value="RNase_HII_bacteria_HII_like"/>
    <property type="match status" value="1"/>
</dbReference>
<dbReference type="Gene3D" id="3.30.420.10">
    <property type="entry name" value="Ribonuclease H-like superfamily/Ribonuclease H"/>
    <property type="match status" value="1"/>
</dbReference>
<evidence type="ECO:0000256" key="4">
    <source>
        <dbReference type="ARBA" id="ARBA00007383"/>
    </source>
</evidence>
<dbReference type="InterPro" id="IPR001352">
    <property type="entry name" value="RNase_HII/HIII"/>
</dbReference>
<dbReference type="NCBIfam" id="NF000595">
    <property type="entry name" value="PRK00015.1-3"/>
    <property type="match status" value="1"/>
</dbReference>
<dbReference type="GO" id="GO:0046872">
    <property type="term" value="F:metal ion binding"/>
    <property type="evidence" value="ECO:0007669"/>
    <property type="project" value="UniProtKB-KW"/>
</dbReference>
<dbReference type="Pfam" id="PF01351">
    <property type="entry name" value="RNase_HII"/>
    <property type="match status" value="1"/>
</dbReference>
<organism evidence="14">
    <name type="scientific">bioreactor metagenome</name>
    <dbReference type="NCBI Taxonomy" id="1076179"/>
    <lineage>
        <taxon>unclassified sequences</taxon>
        <taxon>metagenomes</taxon>
        <taxon>ecological metagenomes</taxon>
    </lineage>
</organism>
<keyword evidence="12" id="KW-0464">Manganese</keyword>
<keyword evidence="10" id="KW-0255">Endonuclease</keyword>
<evidence type="ECO:0000256" key="11">
    <source>
        <dbReference type="ARBA" id="ARBA00022801"/>
    </source>
</evidence>
<dbReference type="GO" id="GO:0004523">
    <property type="term" value="F:RNA-DNA hybrid ribonuclease activity"/>
    <property type="evidence" value="ECO:0007669"/>
    <property type="project" value="UniProtKB-EC"/>
</dbReference>